<evidence type="ECO:0000313" key="1">
    <source>
        <dbReference type="EMBL" id="GAG38388.1"/>
    </source>
</evidence>
<dbReference type="PROSITE" id="PS50005">
    <property type="entry name" value="TPR"/>
    <property type="match status" value="1"/>
</dbReference>
<proteinExistence type="predicted"/>
<protein>
    <submittedName>
        <fullName evidence="1">Uncharacterized protein</fullName>
    </submittedName>
</protein>
<comment type="caution">
    <text evidence="1">The sequence shown here is derived from an EMBL/GenBank/DDBJ whole genome shotgun (WGS) entry which is preliminary data.</text>
</comment>
<dbReference type="PROSITE" id="PS51257">
    <property type="entry name" value="PROKAR_LIPOPROTEIN"/>
    <property type="match status" value="1"/>
</dbReference>
<dbReference type="SUPFAM" id="SSF48452">
    <property type="entry name" value="TPR-like"/>
    <property type="match status" value="1"/>
</dbReference>
<dbReference type="Gene3D" id="1.25.40.10">
    <property type="entry name" value="Tetratricopeptide repeat domain"/>
    <property type="match status" value="1"/>
</dbReference>
<organism evidence="1">
    <name type="scientific">marine sediment metagenome</name>
    <dbReference type="NCBI Taxonomy" id="412755"/>
    <lineage>
        <taxon>unclassified sequences</taxon>
        <taxon>metagenomes</taxon>
        <taxon>ecological metagenomes</taxon>
    </lineage>
</organism>
<feature type="non-terminal residue" evidence="1">
    <location>
        <position position="132"/>
    </location>
</feature>
<dbReference type="InterPro" id="IPR011990">
    <property type="entry name" value="TPR-like_helical_dom_sf"/>
</dbReference>
<dbReference type="EMBL" id="BARS01049938">
    <property type="protein sequence ID" value="GAG38388.1"/>
    <property type="molecule type" value="Genomic_DNA"/>
</dbReference>
<name>X0XP16_9ZZZZ</name>
<gene>
    <name evidence="1" type="ORF">S01H1_74626</name>
</gene>
<accession>X0XP16</accession>
<dbReference type="InterPro" id="IPR019734">
    <property type="entry name" value="TPR_rpt"/>
</dbReference>
<sequence>MRKRAICNTGIIVLSAFFLYACAGAGKQQYDTGMQLGDAGQYNEAIAYLEQAIAKEPKNEQYRHALHELKETLVNDFVTQGARALGSESPLTVAAINKAKVKLAKAKEIDSDHSAVINFARTLEKQEIAFSQ</sequence>
<reference evidence="1" key="1">
    <citation type="journal article" date="2014" name="Front. Microbiol.">
        <title>High frequency of phylogenetically diverse reductive dehalogenase-homologous genes in deep subseafloor sedimentary metagenomes.</title>
        <authorList>
            <person name="Kawai M."/>
            <person name="Futagami T."/>
            <person name="Toyoda A."/>
            <person name="Takaki Y."/>
            <person name="Nishi S."/>
            <person name="Hori S."/>
            <person name="Arai W."/>
            <person name="Tsubouchi T."/>
            <person name="Morono Y."/>
            <person name="Uchiyama I."/>
            <person name="Ito T."/>
            <person name="Fujiyama A."/>
            <person name="Inagaki F."/>
            <person name="Takami H."/>
        </authorList>
    </citation>
    <scope>NUCLEOTIDE SEQUENCE</scope>
    <source>
        <strain evidence="1">Expedition CK06-06</strain>
    </source>
</reference>
<dbReference type="AlphaFoldDB" id="X0XP16"/>